<dbReference type="PANTHER" id="PTHR11040">
    <property type="entry name" value="ZINC/IRON TRANSPORTER"/>
    <property type="match status" value="1"/>
</dbReference>
<dbReference type="GeneID" id="113210606"/>
<evidence type="ECO:0000256" key="5">
    <source>
        <dbReference type="SAM" id="MobiDB-lite"/>
    </source>
</evidence>
<feature type="transmembrane region" description="Helical" evidence="6">
    <location>
        <begin position="435"/>
        <end position="454"/>
    </location>
</feature>
<dbReference type="GO" id="GO:0005385">
    <property type="term" value="F:zinc ion transmembrane transporter activity"/>
    <property type="evidence" value="ECO:0007669"/>
    <property type="project" value="TreeGrafter"/>
</dbReference>
<dbReference type="Pfam" id="PF02535">
    <property type="entry name" value="Zip"/>
    <property type="match status" value="2"/>
</dbReference>
<feature type="compositionally biased region" description="Basic residues" evidence="5">
    <location>
        <begin position="524"/>
        <end position="534"/>
    </location>
</feature>
<feature type="transmembrane region" description="Helical" evidence="6">
    <location>
        <begin position="138"/>
        <end position="159"/>
    </location>
</feature>
<keyword evidence="4 6" id="KW-0472">Membrane</keyword>
<gene>
    <name evidence="8 9" type="primary">LOC113210606</name>
</gene>
<feature type="region of interest" description="Disordered" evidence="5">
    <location>
        <begin position="1"/>
        <end position="26"/>
    </location>
</feature>
<evidence type="ECO:0000313" key="9">
    <source>
        <dbReference type="RefSeq" id="XP_052127404.1"/>
    </source>
</evidence>
<feature type="transmembrane region" description="Helical" evidence="6">
    <location>
        <begin position="91"/>
        <end position="112"/>
    </location>
</feature>
<dbReference type="OrthoDB" id="448280at2759"/>
<dbReference type="RefSeq" id="XP_052127403.1">
    <property type="nucleotide sequence ID" value="XM_052271443.1"/>
</dbReference>
<dbReference type="RefSeq" id="XP_052127404.1">
    <property type="nucleotide sequence ID" value="XM_052271444.1"/>
</dbReference>
<proteinExistence type="predicted"/>
<feature type="transmembrane region" description="Helical" evidence="6">
    <location>
        <begin position="371"/>
        <end position="392"/>
    </location>
</feature>
<feature type="compositionally biased region" description="Basic and acidic residues" evidence="5">
    <location>
        <begin position="1"/>
        <end position="23"/>
    </location>
</feature>
<feature type="compositionally biased region" description="Basic residues" evidence="5">
    <location>
        <begin position="283"/>
        <end position="296"/>
    </location>
</feature>
<comment type="subcellular location">
    <subcellularLocation>
        <location evidence="1">Membrane</location>
        <topology evidence="1">Multi-pass membrane protein</topology>
    </subcellularLocation>
</comment>
<evidence type="ECO:0000313" key="8">
    <source>
        <dbReference type="RefSeq" id="XP_052127403.1"/>
    </source>
</evidence>
<dbReference type="AlphaFoldDB" id="A0A9C6X1E9"/>
<dbReference type="PANTHER" id="PTHR11040:SF203">
    <property type="entry name" value="FI18611P1-RELATED"/>
    <property type="match status" value="1"/>
</dbReference>
<accession>A0A9C6X1E9</accession>
<dbReference type="KEGG" id="foc:113210606"/>
<feature type="region of interest" description="Disordered" evidence="5">
    <location>
        <begin position="519"/>
        <end position="540"/>
    </location>
</feature>
<evidence type="ECO:0000256" key="3">
    <source>
        <dbReference type="ARBA" id="ARBA00022989"/>
    </source>
</evidence>
<evidence type="ECO:0000256" key="6">
    <source>
        <dbReference type="SAM" id="Phobius"/>
    </source>
</evidence>
<dbReference type="GO" id="GO:0005886">
    <property type="term" value="C:plasma membrane"/>
    <property type="evidence" value="ECO:0007669"/>
    <property type="project" value="TreeGrafter"/>
</dbReference>
<name>A0A9C6X1E9_FRAOC</name>
<evidence type="ECO:0000256" key="4">
    <source>
        <dbReference type="ARBA" id="ARBA00023136"/>
    </source>
</evidence>
<keyword evidence="7" id="KW-1185">Reference proteome</keyword>
<dbReference type="InterPro" id="IPR003689">
    <property type="entry name" value="ZIP"/>
</dbReference>
<dbReference type="Proteomes" id="UP000504606">
    <property type="component" value="Unplaced"/>
</dbReference>
<feature type="transmembrane region" description="Helical" evidence="6">
    <location>
        <begin position="46"/>
        <end position="70"/>
    </location>
</feature>
<feature type="transmembrane region" description="Helical" evidence="6">
    <location>
        <begin position="398"/>
        <end position="423"/>
    </location>
</feature>
<feature type="region of interest" description="Disordered" evidence="5">
    <location>
        <begin position="189"/>
        <end position="218"/>
    </location>
</feature>
<evidence type="ECO:0000256" key="1">
    <source>
        <dbReference type="ARBA" id="ARBA00004141"/>
    </source>
</evidence>
<feature type="transmembrane region" description="Helical" evidence="6">
    <location>
        <begin position="338"/>
        <end position="359"/>
    </location>
</feature>
<organism evidence="7 8">
    <name type="scientific">Frankliniella occidentalis</name>
    <name type="common">Western flower thrips</name>
    <name type="synonym">Euthrips occidentalis</name>
    <dbReference type="NCBI Taxonomy" id="133901"/>
    <lineage>
        <taxon>Eukaryota</taxon>
        <taxon>Metazoa</taxon>
        <taxon>Ecdysozoa</taxon>
        <taxon>Arthropoda</taxon>
        <taxon>Hexapoda</taxon>
        <taxon>Insecta</taxon>
        <taxon>Pterygota</taxon>
        <taxon>Neoptera</taxon>
        <taxon>Paraneoptera</taxon>
        <taxon>Thysanoptera</taxon>
        <taxon>Terebrantia</taxon>
        <taxon>Thripoidea</taxon>
        <taxon>Thripidae</taxon>
        <taxon>Frankliniella</taxon>
    </lineage>
</organism>
<evidence type="ECO:0000256" key="2">
    <source>
        <dbReference type="ARBA" id="ARBA00022692"/>
    </source>
</evidence>
<reference evidence="8 9" key="1">
    <citation type="submission" date="2025-04" db="UniProtKB">
        <authorList>
            <consortium name="RefSeq"/>
        </authorList>
    </citation>
    <scope>IDENTIFICATION</scope>
    <source>
        <tissue evidence="8 9">Whole organism</tissue>
    </source>
</reference>
<protein>
    <submittedName>
        <fullName evidence="8 9">Uncharacterized protein LOC113210606</fullName>
    </submittedName>
</protein>
<feature type="region of interest" description="Disordered" evidence="5">
    <location>
        <begin position="253"/>
        <end position="300"/>
    </location>
</feature>
<evidence type="ECO:0000313" key="7">
    <source>
        <dbReference type="Proteomes" id="UP000504606"/>
    </source>
</evidence>
<keyword evidence="2 6" id="KW-0812">Transmembrane</keyword>
<sequence>MDHDHHGHHDHHDHDHHDHDHVHQHGLLNASGDPLRGMAVSQQDLIMAKVVAMVVLGLVSFLIGVLPVKLASWFHFGDDVMSGKRARAHELVISLLLCFGGGVLLYTTFVHLQPEVRQGFEGLREAGLLPAEDMQLSELVFCAGFFLVYIVEELVHLVLDGRASRHDHEDKDVVVVHRTMSIRRCAANGAERGGEDNHGHHHHHHSNIGGPNQMIPRAILAPGSPAKQAPLETVVGSMAQPRAVDSARKSITSSTEGLINGGSPLGSHLGSTASFPAPDMNGHHHHHHQHHGHHHMPSGQLKDKVVPKSIRGFLTVLALSFHAVFEGLAVGLESSPSNVWYLFGAVATHKFVIAFCVGVELVTSRTKLSLILVYVATFAAVSPLGIAAGLLLGADPAAGQGVAAVVLQGMAAGTLLYVVFFEILQRERANTHSGVCQLLAIMAGFGAMLALGMTCECYNHAAIRYANRGCGARRHPRGVACWAGAPVQGRLADERRGTRPHKCHAVISIISPEFFKRGSSAPRPHLRPRPRSHYTRWPAA</sequence>
<keyword evidence="3 6" id="KW-1133">Transmembrane helix</keyword>
<feature type="transmembrane region" description="Helical" evidence="6">
    <location>
        <begin position="312"/>
        <end position="332"/>
    </location>
</feature>